<keyword evidence="3" id="KW-0949">S-adenosyl-L-methionine</keyword>
<evidence type="ECO:0000259" key="4">
    <source>
        <dbReference type="Pfam" id="PF08241"/>
    </source>
</evidence>
<reference evidence="5 6" key="1">
    <citation type="submission" date="2022-01" db="EMBL/GenBank/DDBJ databases">
        <authorList>
            <person name="Riesco R."/>
            <person name="Trujillo M.E."/>
        </authorList>
    </citation>
    <scope>NUCLEOTIDE SEQUENCE [LARGE SCALE GENOMIC DNA]</scope>
    <source>
        <strain evidence="5 6">NIE79</strain>
    </source>
</reference>
<name>A0ABS9N1P8_9ACTN</name>
<dbReference type="Proteomes" id="UP001201629">
    <property type="component" value="Unassembled WGS sequence"/>
</dbReference>
<dbReference type="PANTHER" id="PTHR43464:SF19">
    <property type="entry name" value="UBIQUINONE BIOSYNTHESIS O-METHYLTRANSFERASE, MITOCHONDRIAL"/>
    <property type="match status" value="1"/>
</dbReference>
<accession>A0ABS9N1P8</accession>
<evidence type="ECO:0000313" key="6">
    <source>
        <dbReference type="Proteomes" id="UP001201629"/>
    </source>
</evidence>
<dbReference type="InterPro" id="IPR013216">
    <property type="entry name" value="Methyltransf_11"/>
</dbReference>
<dbReference type="InterPro" id="IPR029063">
    <property type="entry name" value="SAM-dependent_MTases_sf"/>
</dbReference>
<comment type="caution">
    <text evidence="5">The sequence shown here is derived from an EMBL/GenBank/DDBJ whole genome shotgun (WGS) entry which is preliminary data.</text>
</comment>
<gene>
    <name evidence="5" type="ORF">NIE79_002014</name>
</gene>
<dbReference type="Gene3D" id="3.40.50.150">
    <property type="entry name" value="Vaccinia Virus protein VP39"/>
    <property type="match status" value="1"/>
</dbReference>
<dbReference type="GO" id="GO:0008168">
    <property type="term" value="F:methyltransferase activity"/>
    <property type="evidence" value="ECO:0007669"/>
    <property type="project" value="UniProtKB-KW"/>
</dbReference>
<dbReference type="GO" id="GO:0032259">
    <property type="term" value="P:methylation"/>
    <property type="evidence" value="ECO:0007669"/>
    <property type="project" value="UniProtKB-KW"/>
</dbReference>
<keyword evidence="2" id="KW-0808">Transferase</keyword>
<evidence type="ECO:0000313" key="5">
    <source>
        <dbReference type="EMBL" id="MCG5443870.1"/>
    </source>
</evidence>
<organism evidence="5 6">
    <name type="scientific">Micromonospora trifolii</name>
    <dbReference type="NCBI Taxonomy" id="2911208"/>
    <lineage>
        <taxon>Bacteria</taxon>
        <taxon>Bacillati</taxon>
        <taxon>Actinomycetota</taxon>
        <taxon>Actinomycetes</taxon>
        <taxon>Micromonosporales</taxon>
        <taxon>Micromonosporaceae</taxon>
        <taxon>Micromonospora</taxon>
    </lineage>
</organism>
<dbReference type="EMBL" id="JAKKFD010000021">
    <property type="protein sequence ID" value="MCG5443870.1"/>
    <property type="molecule type" value="Genomic_DNA"/>
</dbReference>
<proteinExistence type="predicted"/>
<evidence type="ECO:0000256" key="3">
    <source>
        <dbReference type="ARBA" id="ARBA00022691"/>
    </source>
</evidence>
<evidence type="ECO:0000256" key="2">
    <source>
        <dbReference type="ARBA" id="ARBA00022679"/>
    </source>
</evidence>
<feature type="domain" description="Methyltransferase type 11" evidence="4">
    <location>
        <begin position="71"/>
        <end position="163"/>
    </location>
</feature>
<keyword evidence="6" id="KW-1185">Reference proteome</keyword>
<dbReference type="Pfam" id="PF08241">
    <property type="entry name" value="Methyltransf_11"/>
    <property type="match status" value="1"/>
</dbReference>
<sequence length="232" mass="25784">MVGLTGFHLGIGAGNLAVVLGADAGELGRRHRVTYDGLADEYEVKSAYHVENTRTQVERVSSFVAGERRVLDVGCAVGLAMSIMTELCLIPTGVDISAQMASYARRRNPGRTVLIGDFLTANFSSKFDAVYAQSFIHLFPKQTAILAIERMWHLLEDGGVLFISTTVESSSSEGWLAKNDYGGQPVRYRKSWQRGEFVDVLSRGRFRILRTWDLVDPFGKNWMIYIARKAPS</sequence>
<dbReference type="SUPFAM" id="SSF53335">
    <property type="entry name" value="S-adenosyl-L-methionine-dependent methyltransferases"/>
    <property type="match status" value="1"/>
</dbReference>
<protein>
    <submittedName>
        <fullName evidence="5">Class I SAM-dependent methyltransferase</fullName>
    </submittedName>
</protein>
<dbReference type="RefSeq" id="WP_238679037.1">
    <property type="nucleotide sequence ID" value="NZ_JAKKFD010000021.1"/>
</dbReference>
<evidence type="ECO:0000256" key="1">
    <source>
        <dbReference type="ARBA" id="ARBA00022603"/>
    </source>
</evidence>
<dbReference type="CDD" id="cd02440">
    <property type="entry name" value="AdoMet_MTases"/>
    <property type="match status" value="1"/>
</dbReference>
<keyword evidence="1 5" id="KW-0489">Methyltransferase</keyword>
<dbReference type="PANTHER" id="PTHR43464">
    <property type="entry name" value="METHYLTRANSFERASE"/>
    <property type="match status" value="1"/>
</dbReference>